<comment type="caution">
    <text evidence="2">The sequence shown here is derived from an EMBL/GenBank/DDBJ whole genome shotgun (WGS) entry which is preliminary data.</text>
</comment>
<feature type="region of interest" description="Disordered" evidence="1">
    <location>
        <begin position="31"/>
        <end position="52"/>
    </location>
</feature>
<dbReference type="EMBL" id="BJXR01000056">
    <property type="protein sequence ID" value="GEN12122.1"/>
    <property type="molecule type" value="Genomic_DNA"/>
</dbReference>
<evidence type="ECO:0000313" key="3">
    <source>
        <dbReference type="Proteomes" id="UP000321514"/>
    </source>
</evidence>
<accession>A0A511TFF1</accession>
<reference evidence="2 3" key="1">
    <citation type="submission" date="2019-07" db="EMBL/GenBank/DDBJ databases">
        <title>Whole genome shotgun sequence of Myxococcus fulvus NBRC 100333.</title>
        <authorList>
            <person name="Hosoyama A."/>
            <person name="Uohara A."/>
            <person name="Ohji S."/>
            <person name="Ichikawa N."/>
        </authorList>
    </citation>
    <scope>NUCLEOTIDE SEQUENCE [LARGE SCALE GENOMIC DNA]</scope>
    <source>
        <strain evidence="2 3">NBRC 100333</strain>
    </source>
</reference>
<protein>
    <recommendedName>
        <fullName evidence="4">Transposase</fullName>
    </recommendedName>
</protein>
<dbReference type="Proteomes" id="UP000321514">
    <property type="component" value="Unassembled WGS sequence"/>
</dbReference>
<evidence type="ECO:0000313" key="2">
    <source>
        <dbReference type="EMBL" id="GEN12122.1"/>
    </source>
</evidence>
<evidence type="ECO:0008006" key="4">
    <source>
        <dbReference type="Google" id="ProtNLM"/>
    </source>
</evidence>
<evidence type="ECO:0000256" key="1">
    <source>
        <dbReference type="SAM" id="MobiDB-lite"/>
    </source>
</evidence>
<gene>
    <name evidence="2" type="ORF">MFU01_71590</name>
</gene>
<name>A0A511TFF1_MYXFU</name>
<dbReference type="AlphaFoldDB" id="A0A511TFF1"/>
<organism evidence="2 3">
    <name type="scientific">Myxococcus fulvus</name>
    <dbReference type="NCBI Taxonomy" id="33"/>
    <lineage>
        <taxon>Bacteria</taxon>
        <taxon>Pseudomonadati</taxon>
        <taxon>Myxococcota</taxon>
        <taxon>Myxococcia</taxon>
        <taxon>Myxococcales</taxon>
        <taxon>Cystobacterineae</taxon>
        <taxon>Myxococcaceae</taxon>
        <taxon>Myxococcus</taxon>
    </lineage>
</organism>
<sequence length="149" mass="16162">MGPSPVSAATLARQVGVAQLTLSQWLRAANRGAGMTPSSDEKKPVPAPVPKKWTPEEKLRVLAAAQELKGRWRKSATAGDRRCGPHTWLANQLSEVDRRRILRVANREEFRDVLPKQIVPGFASTFAADYEGLCAARIVASALSAYLAG</sequence>
<proteinExistence type="predicted"/>